<evidence type="ECO:0000256" key="1">
    <source>
        <dbReference type="SAM" id="MobiDB-lite"/>
    </source>
</evidence>
<feature type="compositionally biased region" description="Polar residues" evidence="1">
    <location>
        <begin position="1"/>
        <end position="11"/>
    </location>
</feature>
<feature type="region of interest" description="Disordered" evidence="1">
    <location>
        <begin position="49"/>
        <end position="68"/>
    </location>
</feature>
<dbReference type="Proteomes" id="UP000188836">
    <property type="component" value="Unassembled WGS sequence"/>
</dbReference>
<evidence type="ECO:0000313" key="3">
    <source>
        <dbReference type="Proteomes" id="UP000188836"/>
    </source>
</evidence>
<accession>A0A1V2TEZ5</accession>
<proteinExistence type="predicted"/>
<name>A0A1V2TEZ5_9NOCA</name>
<organism evidence="2 3">
    <name type="scientific">Nocardia donostiensis</name>
    <dbReference type="NCBI Taxonomy" id="1538463"/>
    <lineage>
        <taxon>Bacteria</taxon>
        <taxon>Bacillati</taxon>
        <taxon>Actinomycetota</taxon>
        <taxon>Actinomycetes</taxon>
        <taxon>Mycobacteriales</taxon>
        <taxon>Nocardiaceae</taxon>
        <taxon>Nocardia</taxon>
    </lineage>
</organism>
<keyword evidence="3" id="KW-1185">Reference proteome</keyword>
<evidence type="ECO:0000313" key="2">
    <source>
        <dbReference type="EMBL" id="ONM48086.1"/>
    </source>
</evidence>
<comment type="caution">
    <text evidence="2">The sequence shown here is derived from an EMBL/GenBank/DDBJ whole genome shotgun (WGS) entry which is preliminary data.</text>
</comment>
<gene>
    <name evidence="2" type="ORF">B0T46_13810</name>
</gene>
<dbReference type="AlphaFoldDB" id="A0A1V2TEZ5"/>
<feature type="region of interest" description="Disordered" evidence="1">
    <location>
        <begin position="1"/>
        <end position="32"/>
    </location>
</feature>
<protein>
    <submittedName>
        <fullName evidence="2">Uncharacterized protein</fullName>
    </submittedName>
</protein>
<sequence length="87" mass="9350">MSQPVASNQDKWLSHTDPVGEPASAIPADQHLLSPPGFAAQLTFQLSQRTHGSLPSHKGAANPLRRRGAKKYSPAPWWCRASLALPG</sequence>
<reference evidence="2 3" key="1">
    <citation type="journal article" date="2016" name="Antonie Van Leeuwenhoek">
        <title>Nocardia donostiensis sp. nov., isolated from human respiratory specimens.</title>
        <authorList>
            <person name="Ercibengoa M."/>
            <person name="Bell M."/>
            <person name="Marimon J.M."/>
            <person name="Humrighouse B."/>
            <person name="Klenk H.P."/>
            <person name="Potter G."/>
            <person name="Perez-Trallero E."/>
        </authorList>
    </citation>
    <scope>NUCLEOTIDE SEQUENCE [LARGE SCALE GENOMIC DNA]</scope>
    <source>
        <strain evidence="2 3">X1655</strain>
    </source>
</reference>
<dbReference type="EMBL" id="MUMY01000011">
    <property type="protein sequence ID" value="ONM48086.1"/>
    <property type="molecule type" value="Genomic_DNA"/>
</dbReference>